<dbReference type="Pfam" id="PF24809">
    <property type="entry name" value="DUF7708"/>
    <property type="match status" value="1"/>
</dbReference>
<dbReference type="PANTHER" id="PTHR10039:SF17">
    <property type="entry name" value="FUNGAL STAND N-TERMINAL GOODBYE DOMAIN-CONTAINING PROTEIN-RELATED"/>
    <property type="match status" value="1"/>
</dbReference>
<dbReference type="Pfam" id="PF24883">
    <property type="entry name" value="NPHP3_N"/>
    <property type="match status" value="1"/>
</dbReference>
<evidence type="ECO:0000256" key="2">
    <source>
        <dbReference type="SAM" id="MobiDB-lite"/>
    </source>
</evidence>
<dbReference type="InterPro" id="IPR056125">
    <property type="entry name" value="DUF7708"/>
</dbReference>
<accession>A0A9Q5I4N3</accession>
<evidence type="ECO:0000313" key="6">
    <source>
        <dbReference type="Proteomes" id="UP000757232"/>
    </source>
</evidence>
<sequence>MTIALALSPAALHPHHGRKDAGFQEAIDQYIKSIKDGEFRRKEEEFLKACRDEGGRITPQDIQKRIEFQIDIKSQNSGGFRRRVSEWLKNACIIIKDYEGVLNTFVSIQPNPAAIVWGAVSIVTNCIDRNHKLFEMIVDKLESFKHLVDRIIQYKHLYAEWKEMQNFVYKFKQLLASSNSISIKELEQISNDVLKVGREIEKTAEMIRETEGRCKEIQSWLDPKLSDKHEKNTGRYKRETPSSFIKDCTFSSWYDEKTCSVLWLYAPPGSGKSILCSRIIEHIKETKPHVPVIYHFYQFDQENSPLKTLQHLAYQLFRRFCQDRKHHNLEESLPSTWGERSPTAIQRFISVLVESYHQVYFIVDGLDEECRTQKSDSEAKSVVDFLIDIHMQHRDIVRILCSSRDRSSMRERFSNFTIVNVAQHLTEDMTSYLRCVIPGIISVVGQNSQQVVEKLCERAAGNFLLASFMIRELKKPGLSQREIEDIAEGRSKDLKSTLDEYYKRAFRRFKERQRLTREVFSLIAFARRPLTVNELSEAIGMLRSGHASSRDLDNREIPKLNSSDMQEMFSPLIEVEKSCDHEAHHVCRLLHSTVLDFLQRHPDVLHCGDKGDPNEAITQSWIAKACMLYLGQARFSDFLSKRGDDWVDRTEKSVDNHHFLTYSAKYWYKHLDGIQDESEREQWTARIIEFIESPNFKTCIQVQSLWVDAQFGNFRDPQGFSHFRRAFPDWFMESKAGQQTARCYNRFLYDWQHFLISSFGIVVRSYAGELDRCWWTALDPHNFLTRSKARSRYINFRLQADDSDIVLGPRERFSGISMSGKELKVLQLKRHDQNRLEFDCEHWDVSGDTPMFRKQVICTEEASTNWMLYKKLLNHDSSIQTPSGGTQAAFSHDCRHLRIGNQIFSQNVQGDFVPISGLSSENKQHPIHVEEFSSRGSFIVLATRKRIPATSPLELRRKISVDNDTKPNLDCLEAPRNELKISNFFQCRVHECILRCRLVSLFISGSDHRNDREANYTPIQLPDLNENIDSTEGSSMESDDEASETWSECTSVRSEDVVSEEEESVVLSDTDGNRELSGSPSSQSSEEESSTDEDSESENHPHVSRGPESTQESDSEDEDSDSGESRQSITSDESDSEGENMSSAVSTESADEEGSDSEFILPVNSSDESIFDPVLPDRRRGVEPQERRDYAQKASIIILDTSAGIPTRLFFHKQKVSRPLIDSPPVIHPSAPLAVWPVSNGDILFADFQANTYFIRHLRPSTYNARHISMKCHFSDCGRYLHIASFEMHVPFGPAHASDELPLVGRALLVSSFRLCARQMTKSTPTLVHRVRINLTEAAMSVATHLPYTLTWTPRELYLTCSSTALTIYKISLFHPKPTELEHGHAVLKPQRKIPLPGSAQSRAVYYFPHTNERKASKILIGCEKVQSDTLRAHESKGLLPPVGCLLDEEKDLGGWTEEDDMLINFSHLRIGDLDRRMEKFNPEDDCEDLTPFYI</sequence>
<comment type="caution">
    <text evidence="5">The sequence shown here is derived from an EMBL/GenBank/DDBJ whole genome shotgun (WGS) entry which is preliminary data.</text>
</comment>
<dbReference type="PANTHER" id="PTHR10039">
    <property type="entry name" value="AMELOGENIN"/>
    <property type="match status" value="1"/>
</dbReference>
<keyword evidence="6" id="KW-1185">Reference proteome</keyword>
<dbReference type="InterPro" id="IPR027417">
    <property type="entry name" value="P-loop_NTPase"/>
</dbReference>
<gene>
    <name evidence="5" type="ORF">A7U60_g1317</name>
</gene>
<feature type="domain" description="Nephrocystin 3-like N-terminal" evidence="4">
    <location>
        <begin position="242"/>
        <end position="404"/>
    </location>
</feature>
<name>A0A9Q5I4N3_SANBA</name>
<feature type="compositionally biased region" description="Acidic residues" evidence="2">
    <location>
        <begin position="1111"/>
        <end position="1122"/>
    </location>
</feature>
<evidence type="ECO:0000259" key="4">
    <source>
        <dbReference type="Pfam" id="PF24883"/>
    </source>
</evidence>
<feature type="region of interest" description="Disordered" evidence="2">
    <location>
        <begin position="1009"/>
        <end position="1187"/>
    </location>
</feature>
<protein>
    <recommendedName>
        <fullName evidence="7">NACHT domain-containing protein</fullName>
    </recommendedName>
</protein>
<reference evidence="5" key="1">
    <citation type="submission" date="2016-06" db="EMBL/GenBank/DDBJ databases">
        <title>Draft Genome sequence of the fungus Inonotus baumii.</title>
        <authorList>
            <person name="Zhu H."/>
            <person name="Lin W."/>
        </authorList>
    </citation>
    <scope>NUCLEOTIDE SEQUENCE</scope>
    <source>
        <strain evidence="5">821</strain>
    </source>
</reference>
<proteinExistence type="predicted"/>
<evidence type="ECO:0000256" key="1">
    <source>
        <dbReference type="ARBA" id="ARBA00022737"/>
    </source>
</evidence>
<keyword evidence="1" id="KW-0677">Repeat</keyword>
<dbReference type="OrthoDB" id="21416at2759"/>
<dbReference type="InterPro" id="IPR056884">
    <property type="entry name" value="NPHP3-like_N"/>
</dbReference>
<feature type="compositionally biased region" description="Polar residues" evidence="2">
    <location>
        <begin position="1139"/>
        <end position="1148"/>
    </location>
</feature>
<dbReference type="Gene3D" id="3.40.50.300">
    <property type="entry name" value="P-loop containing nucleotide triphosphate hydrolases"/>
    <property type="match status" value="1"/>
</dbReference>
<dbReference type="SUPFAM" id="SSF52540">
    <property type="entry name" value="P-loop containing nucleoside triphosphate hydrolases"/>
    <property type="match status" value="1"/>
</dbReference>
<feature type="compositionally biased region" description="Acidic residues" evidence="2">
    <location>
        <begin position="1085"/>
        <end position="1096"/>
    </location>
</feature>
<feature type="compositionally biased region" description="Polar residues" evidence="2">
    <location>
        <begin position="1027"/>
        <end position="1036"/>
    </location>
</feature>
<dbReference type="Proteomes" id="UP000757232">
    <property type="component" value="Unassembled WGS sequence"/>
</dbReference>
<feature type="compositionally biased region" description="Basic and acidic residues" evidence="2">
    <location>
        <begin position="1175"/>
        <end position="1187"/>
    </location>
</feature>
<evidence type="ECO:0000259" key="3">
    <source>
        <dbReference type="Pfam" id="PF24809"/>
    </source>
</evidence>
<evidence type="ECO:0000313" key="5">
    <source>
        <dbReference type="EMBL" id="OCB91439.1"/>
    </source>
</evidence>
<feature type="compositionally biased region" description="Low complexity" evidence="2">
    <location>
        <begin position="1075"/>
        <end position="1084"/>
    </location>
</feature>
<organism evidence="5 6">
    <name type="scientific">Sanghuangporus baumii</name>
    <name type="common">Phellinus baumii</name>
    <dbReference type="NCBI Taxonomy" id="108892"/>
    <lineage>
        <taxon>Eukaryota</taxon>
        <taxon>Fungi</taxon>
        <taxon>Dikarya</taxon>
        <taxon>Basidiomycota</taxon>
        <taxon>Agaricomycotina</taxon>
        <taxon>Agaricomycetes</taxon>
        <taxon>Hymenochaetales</taxon>
        <taxon>Hymenochaetaceae</taxon>
        <taxon>Sanghuangporus</taxon>
    </lineage>
</organism>
<evidence type="ECO:0008006" key="7">
    <source>
        <dbReference type="Google" id="ProtNLM"/>
    </source>
</evidence>
<dbReference type="EMBL" id="LNZH02000088">
    <property type="protein sequence ID" value="OCB91439.1"/>
    <property type="molecule type" value="Genomic_DNA"/>
</dbReference>
<feature type="domain" description="DUF7708" evidence="3">
    <location>
        <begin position="86"/>
        <end position="169"/>
    </location>
</feature>